<dbReference type="STRING" id="1334022.SAMN04487907_104254"/>
<keyword evidence="5" id="KW-1185">Reference proteome</keyword>
<evidence type="ECO:0000313" key="5">
    <source>
        <dbReference type="Proteomes" id="UP000199438"/>
    </source>
</evidence>
<evidence type="ECO:0000256" key="2">
    <source>
        <dbReference type="SAM" id="SignalP"/>
    </source>
</evidence>
<dbReference type="OrthoDB" id="9794725at2"/>
<keyword evidence="1" id="KW-0378">Hydrolase</keyword>
<dbReference type="GO" id="GO:0016787">
    <property type="term" value="F:hydrolase activity"/>
    <property type="evidence" value="ECO:0007669"/>
    <property type="project" value="UniProtKB-KW"/>
</dbReference>
<dbReference type="EMBL" id="FOKV01000004">
    <property type="protein sequence ID" value="SFC46144.1"/>
    <property type="molecule type" value="Genomic_DNA"/>
</dbReference>
<dbReference type="PANTHER" id="PTHR48081">
    <property type="entry name" value="AB HYDROLASE SUPERFAMILY PROTEIN C4A8.06C"/>
    <property type="match status" value="1"/>
</dbReference>
<accession>A0A1I1JC76</accession>
<evidence type="ECO:0000313" key="4">
    <source>
        <dbReference type="EMBL" id="SFC46144.1"/>
    </source>
</evidence>
<name>A0A1I1JC76_9FLAO</name>
<feature type="chain" id="PRO_5011669749" evidence="2">
    <location>
        <begin position="19"/>
        <end position="303"/>
    </location>
</feature>
<gene>
    <name evidence="4" type="ORF">SAMN04487907_104254</name>
</gene>
<reference evidence="5" key="1">
    <citation type="submission" date="2016-10" db="EMBL/GenBank/DDBJ databases">
        <authorList>
            <person name="Varghese N."/>
            <person name="Submissions S."/>
        </authorList>
    </citation>
    <scope>NUCLEOTIDE SEQUENCE [LARGE SCALE GENOMIC DNA]</scope>
    <source>
        <strain evidence="5">DSM 24499</strain>
    </source>
</reference>
<dbReference type="RefSeq" id="WP_092542817.1">
    <property type="nucleotide sequence ID" value="NZ_FOKV01000004.1"/>
</dbReference>
<keyword evidence="2" id="KW-0732">Signal</keyword>
<dbReference type="SUPFAM" id="SSF53474">
    <property type="entry name" value="alpha/beta-Hydrolases"/>
    <property type="match status" value="1"/>
</dbReference>
<dbReference type="InterPro" id="IPR029058">
    <property type="entry name" value="AB_hydrolase_fold"/>
</dbReference>
<dbReference type="Proteomes" id="UP000199438">
    <property type="component" value="Unassembled WGS sequence"/>
</dbReference>
<sequence length="303" mass="33904">MSKIIFVISFLFVSVSNAQDFKIDLWKGKIPGSIENNEYQEEQKFDSDQLTGVSKVKEPKLYAYLAKGDSLKSAVIIFPGGGYSHLAIDKEGFKLAEWLASEGISAFVLKYRLPSDEIMEDKSVGPLMDAQRAVRVLRTNAEKWNLDSNKIGIMGFSAGGHLAATLSTHFDEKVYSAEIEKSARPDFSILVYPVVSLTNEITHRGSRERLLGKTPSEELVQHFSNETQVSENTPPTFLIHAMDDHAVPVENSLNYLKALQEHKVPAEIHIFENGGHGFGMGIQLTNNTWPTSLLNWLKLHHFK</sequence>
<evidence type="ECO:0000256" key="1">
    <source>
        <dbReference type="ARBA" id="ARBA00022801"/>
    </source>
</evidence>
<proteinExistence type="predicted"/>
<dbReference type="InterPro" id="IPR050300">
    <property type="entry name" value="GDXG_lipolytic_enzyme"/>
</dbReference>
<dbReference type="PANTHER" id="PTHR48081:SF6">
    <property type="entry name" value="PEPTIDASE S9 PROLYL OLIGOPEPTIDASE CATALYTIC DOMAIN-CONTAINING PROTEIN"/>
    <property type="match status" value="1"/>
</dbReference>
<organism evidence="4 5">
    <name type="scientific">Zunongwangia mangrovi</name>
    <dbReference type="NCBI Taxonomy" id="1334022"/>
    <lineage>
        <taxon>Bacteria</taxon>
        <taxon>Pseudomonadati</taxon>
        <taxon>Bacteroidota</taxon>
        <taxon>Flavobacteriia</taxon>
        <taxon>Flavobacteriales</taxon>
        <taxon>Flavobacteriaceae</taxon>
        <taxon>Zunongwangia</taxon>
    </lineage>
</organism>
<dbReference type="InterPro" id="IPR049492">
    <property type="entry name" value="BD-FAE-like_dom"/>
</dbReference>
<feature type="domain" description="BD-FAE-like" evidence="3">
    <location>
        <begin position="69"/>
        <end position="255"/>
    </location>
</feature>
<protein>
    <submittedName>
        <fullName evidence="4">Acetyl esterase/lipase</fullName>
    </submittedName>
</protein>
<dbReference type="Gene3D" id="3.40.50.1820">
    <property type="entry name" value="alpha/beta hydrolase"/>
    <property type="match status" value="1"/>
</dbReference>
<dbReference type="Pfam" id="PF20434">
    <property type="entry name" value="BD-FAE"/>
    <property type="match status" value="1"/>
</dbReference>
<evidence type="ECO:0000259" key="3">
    <source>
        <dbReference type="Pfam" id="PF20434"/>
    </source>
</evidence>
<feature type="signal peptide" evidence="2">
    <location>
        <begin position="1"/>
        <end position="18"/>
    </location>
</feature>
<dbReference type="AlphaFoldDB" id="A0A1I1JC76"/>